<organism evidence="1 2">
    <name type="scientific">Endocarpon pusillum</name>
    <dbReference type="NCBI Taxonomy" id="364733"/>
    <lineage>
        <taxon>Eukaryota</taxon>
        <taxon>Fungi</taxon>
        <taxon>Dikarya</taxon>
        <taxon>Ascomycota</taxon>
        <taxon>Pezizomycotina</taxon>
        <taxon>Eurotiomycetes</taxon>
        <taxon>Chaetothyriomycetidae</taxon>
        <taxon>Verrucariales</taxon>
        <taxon>Verrucariaceae</taxon>
        <taxon>Endocarpon</taxon>
    </lineage>
</organism>
<protein>
    <submittedName>
        <fullName evidence="1">Uncharacterized protein</fullName>
    </submittedName>
</protein>
<dbReference type="OrthoDB" id="5327538at2759"/>
<comment type="caution">
    <text evidence="1">The sequence shown here is derived from an EMBL/GenBank/DDBJ whole genome shotgun (WGS) entry which is preliminary data.</text>
</comment>
<proteinExistence type="predicted"/>
<evidence type="ECO:0000313" key="2">
    <source>
        <dbReference type="Proteomes" id="UP000606974"/>
    </source>
</evidence>
<reference evidence="1" key="1">
    <citation type="submission" date="2020-02" db="EMBL/GenBank/DDBJ databases">
        <authorList>
            <person name="Palmer J.M."/>
        </authorList>
    </citation>
    <scope>NUCLEOTIDE SEQUENCE</scope>
    <source>
        <strain evidence="1">EPUS1.4</strain>
        <tissue evidence="1">Thallus</tissue>
    </source>
</reference>
<name>A0A8H7EA28_9EURO</name>
<keyword evidence="2" id="KW-1185">Reference proteome</keyword>
<dbReference type="AlphaFoldDB" id="A0A8H7EA28"/>
<dbReference type="EMBL" id="JAACFV010000003">
    <property type="protein sequence ID" value="KAF7513838.1"/>
    <property type="molecule type" value="Genomic_DNA"/>
</dbReference>
<evidence type="ECO:0000313" key="1">
    <source>
        <dbReference type="EMBL" id="KAF7513838.1"/>
    </source>
</evidence>
<gene>
    <name evidence="1" type="ORF">GJ744_006452</name>
</gene>
<dbReference type="Proteomes" id="UP000606974">
    <property type="component" value="Unassembled WGS sequence"/>
</dbReference>
<sequence length="419" mass="47409">MTKEDQASLRLASHECSLGTAASLFKEIQVSFGTTTFTRPARMAALERIGGYVSKFTFSMPHSPDTFLAPLLDPITGEEQVFVYEPYLALHRPSSSGSQSSSKYGSWEMNDLLVKQYSPLFHATTNIPSFVRAFSAMPALRCLKISCPGQSPAQIYRRSAVDYALISLRMAIEQASLPRLECLDLDAVHPSAVFYLRPLLGIGASPASLRRWRQIKTLKMRIDCPRFGDGQPTDHLKFLHSYLQSYPLLEDLSFEWLNQKGPCPLSLSSEQCLAPGALDCSAACPKTFAKPPRALRFRKLRRMVLDNSVLDASQIADFIMVHRKVLREFEFENVRLRTGTWDDALAPLTRISGSDSWKGKQEEVMDVPLMLSPVEEQECIKEYMWEDQKKHRPFRTLRKASMKTKEMLGALRSSVLTWR</sequence>
<accession>A0A8H7EA28</accession>